<dbReference type="SUPFAM" id="SSF56672">
    <property type="entry name" value="DNA/RNA polymerases"/>
    <property type="match status" value="2"/>
</dbReference>
<protein>
    <recommendedName>
        <fullName evidence="5">Reverse transcriptase</fullName>
    </recommendedName>
</protein>
<sequence>MAVTDDDRREYLRSNVTSDLQYVWDDAEIPLTLQYEMAQHYKSLRVFTALGESSADVRTAVQADFNLDPARDPALRAQVAQVVAAWNAGKELYTKEKEIQAESKVLGVPRHLQHSERLAMLKAVEKVLGHLSDHETPSAEYLALKVEECENGECTAASLDEVSSKADRNTSALQTSLDSTGHVRITKTKSKGRLPENTEEYRRLMKLEATTWLCMSSKFKSKHFLAGLKMEDFNRFVEFVLGEKVHGIKVPVDGQQQPLRPPFALVLQFEHRLRREAFKLVNKGEKTLAEALEAVTKDAELKESYFTTPLALTNHDTARHGGQRTFNNTYDGKKGKSKGFGKADVKHYLQEFGLEHEFSLHVTEVDVERSNLQLAQDHNYLVDQTIATAHKCFQCNADFLIEFLSTLKPCQELPYATWPVFDKERQYLGPLPTFCGHSTHAKRLLGQLPNGKWATEGSAAYPPALCKYLAELIASRVGSASASSLGLPTGPLTEAKPTTTTTTVAAGPTLTVATDSLDQPGDSDTDTQRPEAGEDEQKTREGPEEARNRGKPLVVEWGGRAKPFVDGFGLCSANRWRPEDRGTYLSMEAQQMGRKLKELLQEFVMSQIGDLRKEAFHLALGRLQSSPFSESALQQLRERWAQLLPSPASAMELTEGQPFFLHLLAQTLEVMEDPDYRVLVQDEESFATGVPVGLDEPLPRVPAVFPPKEKQRKLDDSDYIPFSENYKSAELVAEELENKFREEERLGRMYPTTLAALKAKHPDREVLVASMGAIQKPNGDIRPIHDATHHVQLNNRIVFRDQLQYPGPEDAAGVIREVTETKEARFSISADIKSAHGLVKLRSRDHPLICCKASSTSDTIWVNKVGTFGVSSASYWWTRLMGTVGRLVGNAMGTECNYQLIYVDDLHVVVFGERKFLTLWMMLAAYEALGTPFQYAKFAGGIEVTFVGFQLDYGRCKMGVTAKRGLWLLNFIKEMKEARYTVHMRRFGEFLGRLAFLARVLVWLKAHLAPLYSWAAALAKGTVATAPRMVVLVLKFISRTDAKCAQGFVVLGGHHLATGRWFSLRLDPEQAPYLFKPDGESSWASAPAELLATTVALVLFNYGEGRERMTVPVYLAAGTDNQSNEALLQKGSSTKFPLALINMQLTHMLMRWGMRLELRWRPRAENDLADKLTNEDFSQVETRLRLECKWEDFDFSLLRELWEARHEFMDKDTLRSRSRFPFLGSFDWAQVMENSALRSTPKGVQESVEESMLAGSEDAMASIQHGSTTSTPTTNPRNKEDNASVKQTLNVLYLFAGAPRRADINSFLHGYSQAQHFTLHVREVDIERSESDDLSRDQLWEEIFAEIKDGKYDVLIMFSKWPAFDEQGKYVGPLPARCTHARHVRRLIGKDSQGRWVTGPAASYPPGLCKYLANLVVSVLRKGGTHEAMEVVEKAPSTTVLEAAEKTPSTTVSGEHSGFGQSSFSLPMDVDKVAEKPAAQTNGPTNLIGVQHTVSDSNWGRPMMVEWSGEEREITDGFGLCSPNRWAPECRGVGQSAQARDINNKVHDLLRGFVREQVGDLRMMAFKLATGKLAESPFSNEALDKLRKRWAALLPVPSSAVQKAEGQPFLLDLMAQTLKIQGDPDSEILVASKDSFTTGVPVGYEEPIPPAPEVFRTRTKQSNLDASEYMEEARNYKSAVENQEGLESKFREDEAQGMMYPTTMGVLRERYPGKPILVAAMGAIKKPDGSVRPIHDGTHFVQVNNGIQFTDKLDYPGPPDVAGAVRAARDTHDSFFTVSADIKAAHRLVKIRESDWRLLVCKSNSDSNVCWVNKVGTFGVSSAPYWWSRLFGLAGRLVARVLLNRWVVQLVYVDDLHVVCIGEEKFETLWMAVAAYEALGTPFGYKKFSGGLDVQFVGYRVDYLNMSVGISDARGQWLLTFLRELRRDGYTVHVHRFAEFLGRLGFTCRVLLWLKPHLAPLYSWASAVSKSTVATAPRMVKLVCMFLEKQFEEQKFMFSCLRPQRLTNEVFRTDAKCENNLVVLAGYHFPDGKWFSVRVTPHDAPYLFKENGDSEWASAPAELLSVLVALQVFGYLEPKSGRTCIRLWVQSRTDNRSIDFLSRKNSTTRWPLT</sequence>
<dbReference type="InterPro" id="IPR043502">
    <property type="entry name" value="DNA/RNA_pol_sf"/>
</dbReference>
<dbReference type="EMBL" id="CAMXCT020005824">
    <property type="protein sequence ID" value="CAL1166713.1"/>
    <property type="molecule type" value="Genomic_DNA"/>
</dbReference>
<evidence type="ECO:0000256" key="1">
    <source>
        <dbReference type="SAM" id="MobiDB-lite"/>
    </source>
</evidence>
<feature type="region of interest" description="Disordered" evidence="1">
    <location>
        <begin position="482"/>
        <end position="551"/>
    </location>
</feature>
<name>A0A9P1DR99_9DINO</name>
<reference evidence="2" key="1">
    <citation type="submission" date="2022-10" db="EMBL/GenBank/DDBJ databases">
        <authorList>
            <person name="Chen Y."/>
            <person name="Dougan E. K."/>
            <person name="Chan C."/>
            <person name="Rhodes N."/>
            <person name="Thang M."/>
        </authorList>
    </citation>
    <scope>NUCLEOTIDE SEQUENCE</scope>
</reference>
<reference evidence="3" key="2">
    <citation type="submission" date="2024-04" db="EMBL/GenBank/DDBJ databases">
        <authorList>
            <person name="Chen Y."/>
            <person name="Shah S."/>
            <person name="Dougan E. K."/>
            <person name="Thang M."/>
            <person name="Chan C."/>
        </authorList>
    </citation>
    <scope>NUCLEOTIDE SEQUENCE [LARGE SCALE GENOMIC DNA]</scope>
</reference>
<comment type="caution">
    <text evidence="2">The sequence shown here is derived from an EMBL/GenBank/DDBJ whole genome shotgun (WGS) entry which is preliminary data.</text>
</comment>
<dbReference type="PANTHER" id="PTHR33050:SF7">
    <property type="entry name" value="RIBONUCLEASE H"/>
    <property type="match status" value="1"/>
</dbReference>
<evidence type="ECO:0000313" key="4">
    <source>
        <dbReference type="Proteomes" id="UP001152797"/>
    </source>
</evidence>
<dbReference type="EMBL" id="CAMXCT030005824">
    <property type="protein sequence ID" value="CAL4800650.1"/>
    <property type="molecule type" value="Genomic_DNA"/>
</dbReference>
<feature type="compositionally biased region" description="Basic and acidic residues" evidence="1">
    <location>
        <begin position="526"/>
        <end position="548"/>
    </location>
</feature>
<feature type="compositionally biased region" description="Low complexity" evidence="1">
    <location>
        <begin position="489"/>
        <end position="514"/>
    </location>
</feature>
<dbReference type="InterPro" id="IPR052055">
    <property type="entry name" value="Hepadnavirus_pol/RT"/>
</dbReference>
<proteinExistence type="predicted"/>
<evidence type="ECO:0000313" key="3">
    <source>
        <dbReference type="EMBL" id="CAL1166713.1"/>
    </source>
</evidence>
<dbReference type="Proteomes" id="UP001152797">
    <property type="component" value="Unassembled WGS sequence"/>
</dbReference>
<dbReference type="EMBL" id="CAMXCT010005824">
    <property type="protein sequence ID" value="CAI4013338.1"/>
    <property type="molecule type" value="Genomic_DNA"/>
</dbReference>
<evidence type="ECO:0000313" key="2">
    <source>
        <dbReference type="EMBL" id="CAI4013338.1"/>
    </source>
</evidence>
<gene>
    <name evidence="2" type="ORF">C1SCF055_LOCUS38322</name>
</gene>
<evidence type="ECO:0008006" key="5">
    <source>
        <dbReference type="Google" id="ProtNLM"/>
    </source>
</evidence>
<organism evidence="2">
    <name type="scientific">Cladocopium goreaui</name>
    <dbReference type="NCBI Taxonomy" id="2562237"/>
    <lineage>
        <taxon>Eukaryota</taxon>
        <taxon>Sar</taxon>
        <taxon>Alveolata</taxon>
        <taxon>Dinophyceae</taxon>
        <taxon>Suessiales</taxon>
        <taxon>Symbiodiniaceae</taxon>
        <taxon>Cladocopium</taxon>
    </lineage>
</organism>
<keyword evidence="4" id="KW-1185">Reference proteome</keyword>
<accession>A0A9P1DR99</accession>
<dbReference type="PANTHER" id="PTHR33050">
    <property type="entry name" value="REVERSE TRANSCRIPTASE DOMAIN-CONTAINING PROTEIN"/>
    <property type="match status" value="1"/>
</dbReference>
<dbReference type="OrthoDB" id="433943at2759"/>